<sequence length="98" mass="10895">MRIIVCFLSSFYSLTQGKASQRFVFLHSCCTYVYTMKALMCPCGVVSNNCGNGRQQFQCATSIPLAADDYAAKPQPERGSDVMAALNQQTHMLEEQQN</sequence>
<reference evidence="2" key="1">
    <citation type="submission" date="2020-11" db="EMBL/GenBank/DDBJ databases">
        <authorList>
            <person name="Whitehead M."/>
        </authorList>
    </citation>
    <scope>NUCLEOTIDE SEQUENCE</scope>
    <source>
        <strain evidence="2">EGII</strain>
    </source>
</reference>
<proteinExistence type="predicted"/>
<evidence type="ECO:0000256" key="1">
    <source>
        <dbReference type="SAM" id="SignalP"/>
    </source>
</evidence>
<comment type="caution">
    <text evidence="2">The sequence shown here is derived from an EMBL/GenBank/DDBJ whole genome shotgun (WGS) entry which is preliminary data.</text>
</comment>
<protein>
    <submittedName>
        <fullName evidence="2">(Mediterranean fruit fly) hypothetical protein</fullName>
    </submittedName>
</protein>
<name>A0A811V3K1_CERCA</name>
<keyword evidence="1" id="KW-0732">Signal</keyword>
<organism evidence="2 3">
    <name type="scientific">Ceratitis capitata</name>
    <name type="common">Mediterranean fruit fly</name>
    <name type="synonym">Tephritis capitata</name>
    <dbReference type="NCBI Taxonomy" id="7213"/>
    <lineage>
        <taxon>Eukaryota</taxon>
        <taxon>Metazoa</taxon>
        <taxon>Ecdysozoa</taxon>
        <taxon>Arthropoda</taxon>
        <taxon>Hexapoda</taxon>
        <taxon>Insecta</taxon>
        <taxon>Pterygota</taxon>
        <taxon>Neoptera</taxon>
        <taxon>Endopterygota</taxon>
        <taxon>Diptera</taxon>
        <taxon>Brachycera</taxon>
        <taxon>Muscomorpha</taxon>
        <taxon>Tephritoidea</taxon>
        <taxon>Tephritidae</taxon>
        <taxon>Ceratitis</taxon>
        <taxon>Ceratitis</taxon>
    </lineage>
</organism>
<dbReference type="EMBL" id="CAJHJT010000034">
    <property type="protein sequence ID" value="CAD7005504.1"/>
    <property type="molecule type" value="Genomic_DNA"/>
</dbReference>
<evidence type="ECO:0000313" key="3">
    <source>
        <dbReference type="Proteomes" id="UP000606786"/>
    </source>
</evidence>
<gene>
    <name evidence="2" type="ORF">CCAP1982_LOCUS13864</name>
</gene>
<evidence type="ECO:0000313" key="2">
    <source>
        <dbReference type="EMBL" id="CAD7005504.1"/>
    </source>
</evidence>
<dbReference type="Proteomes" id="UP000606786">
    <property type="component" value="Unassembled WGS sequence"/>
</dbReference>
<feature type="signal peptide" evidence="1">
    <location>
        <begin position="1"/>
        <end position="17"/>
    </location>
</feature>
<dbReference type="AlphaFoldDB" id="A0A811V3K1"/>
<accession>A0A811V3K1</accession>
<feature type="chain" id="PRO_5032694478" evidence="1">
    <location>
        <begin position="18"/>
        <end position="98"/>
    </location>
</feature>
<keyword evidence="3" id="KW-1185">Reference proteome</keyword>